<sequence>MALFKNKVVPHYESMFLRPTTSNEITDIVQRGFKNKNATDNMECQLLFRKRKGETSLETAINEGVPQGSILDTLLFVMYINDLPGNVTSEATFLYADHTAFFNTGISKKELMP</sequence>
<protein>
    <recommendedName>
        <fullName evidence="3">Reverse transcriptase domain-containing protein</fullName>
    </recommendedName>
</protein>
<dbReference type="Proteomes" id="UP001431783">
    <property type="component" value="Unassembled WGS sequence"/>
</dbReference>
<evidence type="ECO:0000313" key="1">
    <source>
        <dbReference type="EMBL" id="KAK9877817.1"/>
    </source>
</evidence>
<dbReference type="AlphaFoldDB" id="A0AAW1UCE1"/>
<comment type="caution">
    <text evidence="1">The sequence shown here is derived from an EMBL/GenBank/DDBJ whole genome shotgun (WGS) entry which is preliminary data.</text>
</comment>
<accession>A0AAW1UCE1</accession>
<gene>
    <name evidence="1" type="ORF">WA026_020052</name>
</gene>
<proteinExistence type="predicted"/>
<organism evidence="1 2">
    <name type="scientific">Henosepilachna vigintioctopunctata</name>
    <dbReference type="NCBI Taxonomy" id="420089"/>
    <lineage>
        <taxon>Eukaryota</taxon>
        <taxon>Metazoa</taxon>
        <taxon>Ecdysozoa</taxon>
        <taxon>Arthropoda</taxon>
        <taxon>Hexapoda</taxon>
        <taxon>Insecta</taxon>
        <taxon>Pterygota</taxon>
        <taxon>Neoptera</taxon>
        <taxon>Endopterygota</taxon>
        <taxon>Coleoptera</taxon>
        <taxon>Polyphaga</taxon>
        <taxon>Cucujiformia</taxon>
        <taxon>Coccinelloidea</taxon>
        <taxon>Coccinellidae</taxon>
        <taxon>Epilachninae</taxon>
        <taxon>Epilachnini</taxon>
        <taxon>Henosepilachna</taxon>
    </lineage>
</organism>
<reference evidence="1 2" key="1">
    <citation type="submission" date="2023-03" db="EMBL/GenBank/DDBJ databases">
        <title>Genome insight into feeding habits of ladybird beetles.</title>
        <authorList>
            <person name="Li H.-S."/>
            <person name="Huang Y.-H."/>
            <person name="Pang H."/>
        </authorList>
    </citation>
    <scope>NUCLEOTIDE SEQUENCE [LARGE SCALE GENOMIC DNA]</scope>
    <source>
        <strain evidence="1">SYSU_2023b</strain>
        <tissue evidence="1">Whole body</tissue>
    </source>
</reference>
<name>A0AAW1UCE1_9CUCU</name>
<dbReference type="EMBL" id="JARQZJ010000044">
    <property type="protein sequence ID" value="KAK9877817.1"/>
    <property type="molecule type" value="Genomic_DNA"/>
</dbReference>
<evidence type="ECO:0008006" key="3">
    <source>
        <dbReference type="Google" id="ProtNLM"/>
    </source>
</evidence>
<evidence type="ECO:0000313" key="2">
    <source>
        <dbReference type="Proteomes" id="UP001431783"/>
    </source>
</evidence>
<keyword evidence="2" id="KW-1185">Reference proteome</keyword>